<dbReference type="RefSeq" id="WP_143889050.1">
    <property type="nucleotide sequence ID" value="NZ_VJNB01000001.1"/>
</dbReference>
<keyword evidence="5 9" id="KW-0627">Porphyrin biosynthesis</keyword>
<evidence type="ECO:0000256" key="4">
    <source>
        <dbReference type="ARBA" id="ARBA00023239"/>
    </source>
</evidence>
<evidence type="ECO:0000256" key="5">
    <source>
        <dbReference type="ARBA" id="ARBA00023244"/>
    </source>
</evidence>
<organism evidence="11 12">
    <name type="scientific">Tepidimonas alkaliphilus</name>
    <dbReference type="NCBI Taxonomy" id="2588942"/>
    <lineage>
        <taxon>Bacteria</taxon>
        <taxon>Pseudomonadati</taxon>
        <taxon>Pseudomonadota</taxon>
        <taxon>Betaproteobacteria</taxon>
        <taxon>Burkholderiales</taxon>
        <taxon>Tepidimonas</taxon>
    </lineage>
</organism>
<proteinExistence type="inferred from homology"/>
<dbReference type="GO" id="GO:0006782">
    <property type="term" value="P:protoporphyrinogen IX biosynthetic process"/>
    <property type="evidence" value="ECO:0007669"/>
    <property type="project" value="UniProtKB-UniRule"/>
</dbReference>
<evidence type="ECO:0000256" key="9">
    <source>
        <dbReference type="RuleBase" id="RU366031"/>
    </source>
</evidence>
<comment type="catalytic activity">
    <reaction evidence="8 9">
        <text>hydroxymethylbilane = uroporphyrinogen III + H2O</text>
        <dbReference type="Rhea" id="RHEA:18965"/>
        <dbReference type="ChEBI" id="CHEBI:15377"/>
        <dbReference type="ChEBI" id="CHEBI:57308"/>
        <dbReference type="ChEBI" id="CHEBI:57845"/>
        <dbReference type="EC" id="4.2.1.75"/>
    </reaction>
</comment>
<dbReference type="Gene3D" id="3.40.50.10090">
    <property type="match status" value="2"/>
</dbReference>
<dbReference type="SUPFAM" id="SSF69618">
    <property type="entry name" value="HemD-like"/>
    <property type="match status" value="1"/>
</dbReference>
<evidence type="ECO:0000256" key="8">
    <source>
        <dbReference type="ARBA" id="ARBA00048617"/>
    </source>
</evidence>
<dbReference type="PANTHER" id="PTHR38042">
    <property type="entry name" value="UROPORPHYRINOGEN-III SYNTHASE, CHLOROPLASTIC"/>
    <property type="match status" value="1"/>
</dbReference>
<dbReference type="PANTHER" id="PTHR38042:SF1">
    <property type="entry name" value="UROPORPHYRINOGEN-III SYNTHASE, CHLOROPLASTIC"/>
    <property type="match status" value="1"/>
</dbReference>
<evidence type="ECO:0000313" key="12">
    <source>
        <dbReference type="Proteomes" id="UP000315736"/>
    </source>
</evidence>
<dbReference type="EMBL" id="VJNB01000001">
    <property type="protein sequence ID" value="TSE21404.1"/>
    <property type="molecule type" value="Genomic_DNA"/>
</dbReference>
<sequence length="253" mass="27738">MARRTVVVTRPQGQASAWAQTLRAAGWPVQWLPLLAIESLLEPGMPPPWAEGALDDAVMVVSPTAVEVMRRAGWPPPPEPMRGWAPGPGTARALQAWGVPANRVDSVAPDADQMDSETLWPRVASQVRPGWRLLVLRGISEDGRMGRDTLLQQVRAAGGQAREVAVYRRQAPRWTAAQRALAQRCAQDAVWLFSSAEAVTHLRRLLPQQRWQDALALATHPRIAEAAQQAGFGRVQTARPDLRDVLQALESMG</sequence>
<keyword evidence="4 9" id="KW-0456">Lyase</keyword>
<name>A0A554WCX0_9BURK</name>
<dbReference type="CDD" id="cd06578">
    <property type="entry name" value="HemD"/>
    <property type="match status" value="1"/>
</dbReference>
<evidence type="ECO:0000256" key="2">
    <source>
        <dbReference type="ARBA" id="ARBA00008133"/>
    </source>
</evidence>
<evidence type="ECO:0000259" key="10">
    <source>
        <dbReference type="Pfam" id="PF02602"/>
    </source>
</evidence>
<evidence type="ECO:0000256" key="1">
    <source>
        <dbReference type="ARBA" id="ARBA00004772"/>
    </source>
</evidence>
<comment type="similarity">
    <text evidence="2 9">Belongs to the uroporphyrinogen-III synthase family.</text>
</comment>
<reference evidence="11 12" key="1">
    <citation type="submission" date="2019-07" db="EMBL/GenBank/DDBJ databases">
        <title>Tepidimonas alkaliphilus YIM 72238 draft genome.</title>
        <authorList>
            <person name="Da Costa M.S."/>
            <person name="Froufe H.J.C."/>
            <person name="Egas C."/>
            <person name="Albuquerque L."/>
        </authorList>
    </citation>
    <scope>NUCLEOTIDE SEQUENCE [LARGE SCALE GENOMIC DNA]</scope>
    <source>
        <strain evidence="11 12">YIM 72238</strain>
    </source>
</reference>
<evidence type="ECO:0000256" key="6">
    <source>
        <dbReference type="ARBA" id="ARBA00037589"/>
    </source>
</evidence>
<comment type="pathway">
    <text evidence="1 9">Porphyrin-containing compound metabolism; protoporphyrin-IX biosynthesis; coproporphyrinogen-III from 5-aminolevulinate: step 3/4.</text>
</comment>
<keyword evidence="12" id="KW-1185">Reference proteome</keyword>
<dbReference type="GO" id="GO:0006780">
    <property type="term" value="P:uroporphyrinogen III biosynthetic process"/>
    <property type="evidence" value="ECO:0007669"/>
    <property type="project" value="UniProtKB-UniRule"/>
</dbReference>
<evidence type="ECO:0000256" key="7">
    <source>
        <dbReference type="ARBA" id="ARBA00040167"/>
    </source>
</evidence>
<dbReference type="InterPro" id="IPR039793">
    <property type="entry name" value="UROS/Hem4"/>
</dbReference>
<evidence type="ECO:0000313" key="11">
    <source>
        <dbReference type="EMBL" id="TSE21404.1"/>
    </source>
</evidence>
<dbReference type="InterPro" id="IPR003754">
    <property type="entry name" value="4pyrrol_synth_uPrphyn_synth"/>
</dbReference>
<protein>
    <recommendedName>
        <fullName evidence="7 9">Uroporphyrinogen-III synthase</fullName>
        <ecNumber evidence="3 9">4.2.1.75</ecNumber>
    </recommendedName>
</protein>
<dbReference type="EC" id="4.2.1.75" evidence="3 9"/>
<comment type="function">
    <text evidence="6 9">Catalyzes cyclization of the linear tetrapyrrole, hydroxymethylbilane, to the macrocyclic uroporphyrinogen III.</text>
</comment>
<gene>
    <name evidence="11" type="primary">hemD</name>
    <name evidence="11" type="ORF">Talka_00072</name>
</gene>
<evidence type="ECO:0000256" key="3">
    <source>
        <dbReference type="ARBA" id="ARBA00013109"/>
    </source>
</evidence>
<dbReference type="Proteomes" id="UP000315736">
    <property type="component" value="Unassembled WGS sequence"/>
</dbReference>
<dbReference type="GO" id="GO:0004852">
    <property type="term" value="F:uroporphyrinogen-III synthase activity"/>
    <property type="evidence" value="ECO:0007669"/>
    <property type="project" value="UniProtKB-UniRule"/>
</dbReference>
<accession>A0A554WCX0</accession>
<dbReference type="OrthoDB" id="9787650at2"/>
<dbReference type="Pfam" id="PF02602">
    <property type="entry name" value="HEM4"/>
    <property type="match status" value="1"/>
</dbReference>
<dbReference type="AlphaFoldDB" id="A0A554WCX0"/>
<dbReference type="InterPro" id="IPR036108">
    <property type="entry name" value="4pyrrol_syn_uPrphyn_synt_sf"/>
</dbReference>
<feature type="domain" description="Tetrapyrrole biosynthesis uroporphyrinogen III synthase" evidence="10">
    <location>
        <begin position="17"/>
        <end position="244"/>
    </location>
</feature>
<comment type="caution">
    <text evidence="11">The sequence shown here is derived from an EMBL/GenBank/DDBJ whole genome shotgun (WGS) entry which is preliminary data.</text>
</comment>